<name>A0A7W7MA80_9ACTN</name>
<gene>
    <name evidence="2" type="ORF">BJY16_006156</name>
</gene>
<proteinExistence type="predicted"/>
<evidence type="ECO:0000256" key="1">
    <source>
        <dbReference type="SAM" id="MobiDB-lite"/>
    </source>
</evidence>
<keyword evidence="3" id="KW-1185">Reference proteome</keyword>
<reference evidence="2 3" key="1">
    <citation type="submission" date="2020-08" db="EMBL/GenBank/DDBJ databases">
        <title>Sequencing the genomes of 1000 actinobacteria strains.</title>
        <authorList>
            <person name="Klenk H.-P."/>
        </authorList>
    </citation>
    <scope>NUCLEOTIDE SEQUENCE [LARGE SCALE GENOMIC DNA]</scope>
    <source>
        <strain evidence="2 3">DSM 45809</strain>
    </source>
</reference>
<dbReference type="Proteomes" id="UP000546162">
    <property type="component" value="Unassembled WGS sequence"/>
</dbReference>
<dbReference type="RefSeq" id="WP_185043030.1">
    <property type="nucleotide sequence ID" value="NZ_BAABFG010000005.1"/>
</dbReference>
<organism evidence="2 3">
    <name type="scientific">Actinoplanes octamycinicus</name>
    <dbReference type="NCBI Taxonomy" id="135948"/>
    <lineage>
        <taxon>Bacteria</taxon>
        <taxon>Bacillati</taxon>
        <taxon>Actinomycetota</taxon>
        <taxon>Actinomycetes</taxon>
        <taxon>Micromonosporales</taxon>
        <taxon>Micromonosporaceae</taxon>
        <taxon>Actinoplanes</taxon>
    </lineage>
</organism>
<evidence type="ECO:0000313" key="3">
    <source>
        <dbReference type="Proteomes" id="UP000546162"/>
    </source>
</evidence>
<protein>
    <submittedName>
        <fullName evidence="2">Uncharacterized protein</fullName>
    </submittedName>
</protein>
<sequence>MTPDQHRARAEQLTRDADELYEMLNAGPDRTPEDAYDWQLFDARVRLAQLHATLARQPSATAARPAPDTRSAIPAVPRRPAPLGRPDLHPEVAGPES</sequence>
<dbReference type="AlphaFoldDB" id="A0A7W7MA80"/>
<comment type="caution">
    <text evidence="2">The sequence shown here is derived from an EMBL/GenBank/DDBJ whole genome shotgun (WGS) entry which is preliminary data.</text>
</comment>
<feature type="region of interest" description="Disordered" evidence="1">
    <location>
        <begin position="56"/>
        <end position="97"/>
    </location>
</feature>
<accession>A0A7W7MA80</accession>
<evidence type="ECO:0000313" key="2">
    <source>
        <dbReference type="EMBL" id="MBB4742697.1"/>
    </source>
</evidence>
<dbReference type="EMBL" id="JACHNB010000001">
    <property type="protein sequence ID" value="MBB4742697.1"/>
    <property type="molecule type" value="Genomic_DNA"/>
</dbReference>